<protein>
    <submittedName>
        <fullName evidence="6">Calponin-homology (CH) domain-containing protein</fullName>
    </submittedName>
</protein>
<dbReference type="WBParaSite" id="SSLN_0000386601-mRNA-1">
    <property type="protein sequence ID" value="SSLN_0000386601-mRNA-1"/>
    <property type="gene ID" value="SSLN_0000386601"/>
</dbReference>
<gene>
    <name evidence="4" type="ORF">SSLN_LOCUS3745</name>
</gene>
<feature type="domain" description="Calponin-homology (CH)" evidence="3">
    <location>
        <begin position="1"/>
        <end position="51"/>
    </location>
</feature>
<keyword evidence="1" id="KW-0677">Repeat</keyword>
<keyword evidence="2" id="KW-0009">Actin-binding</keyword>
<dbReference type="GO" id="GO:0003779">
    <property type="term" value="F:actin binding"/>
    <property type="evidence" value="ECO:0007669"/>
    <property type="project" value="UniProtKB-KW"/>
</dbReference>
<evidence type="ECO:0000313" key="5">
    <source>
        <dbReference type="Proteomes" id="UP000275846"/>
    </source>
</evidence>
<accession>A0A183SHP7</accession>
<dbReference type="PANTHER" id="PTHR11915">
    <property type="entry name" value="SPECTRIN/FILAMIN RELATED CYTOSKELETAL PROTEIN"/>
    <property type="match status" value="1"/>
</dbReference>
<dbReference type="InterPro" id="IPR001715">
    <property type="entry name" value="CH_dom"/>
</dbReference>
<keyword evidence="5" id="KW-1185">Reference proteome</keyword>
<dbReference type="InterPro" id="IPR001589">
    <property type="entry name" value="Actinin_actin-bd_CS"/>
</dbReference>
<dbReference type="Pfam" id="PF00307">
    <property type="entry name" value="CH"/>
    <property type="match status" value="2"/>
</dbReference>
<name>A0A183SHP7_SCHSO</name>
<evidence type="ECO:0000313" key="6">
    <source>
        <dbReference type="WBParaSite" id="SSLN_0000386601-mRNA-1"/>
    </source>
</evidence>
<sequence>MRAHFMENVSKALTVLKERNIHLENIGASDIVDGNANLILGLIWTIMLHFQVHVDNFTTDWKDGLSLCALLHRHRPDLLDFDSLLAHCPLSRITTAFTVAGTSLQIPVLVEPSEFIACCCSCDERCVIAVIATWYEFLNQDRATKKSGDRLSAVLAKAMDANKKLATYLHRVARAKTWLKKSQEFLNRQIEVLESPRQQIGQGRVDETLRSLRHWYSEDKRPQIAHMNQIEFEAFLNKEYDCELAVGCPLSRGA</sequence>
<proteinExistence type="predicted"/>
<dbReference type="PROSITE" id="PS00020">
    <property type="entry name" value="ACTININ_2"/>
    <property type="match status" value="1"/>
</dbReference>
<organism evidence="6">
    <name type="scientific">Schistocephalus solidus</name>
    <name type="common">Tapeworm</name>
    <dbReference type="NCBI Taxonomy" id="70667"/>
    <lineage>
        <taxon>Eukaryota</taxon>
        <taxon>Metazoa</taxon>
        <taxon>Spiralia</taxon>
        <taxon>Lophotrochozoa</taxon>
        <taxon>Platyhelminthes</taxon>
        <taxon>Cestoda</taxon>
        <taxon>Eucestoda</taxon>
        <taxon>Diphyllobothriidea</taxon>
        <taxon>Diphyllobothriidae</taxon>
        <taxon>Schistocephalus</taxon>
    </lineage>
</organism>
<dbReference type="Gene3D" id="1.10.418.10">
    <property type="entry name" value="Calponin-like domain"/>
    <property type="match status" value="2"/>
</dbReference>
<evidence type="ECO:0000256" key="1">
    <source>
        <dbReference type="ARBA" id="ARBA00022737"/>
    </source>
</evidence>
<evidence type="ECO:0000313" key="4">
    <source>
        <dbReference type="EMBL" id="VDL90130.1"/>
    </source>
</evidence>
<dbReference type="PROSITE" id="PS50021">
    <property type="entry name" value="CH"/>
    <property type="match status" value="1"/>
</dbReference>
<reference evidence="6" key="1">
    <citation type="submission" date="2016-06" db="UniProtKB">
        <authorList>
            <consortium name="WormBaseParasite"/>
        </authorList>
    </citation>
    <scope>IDENTIFICATION</scope>
</reference>
<dbReference type="Proteomes" id="UP000275846">
    <property type="component" value="Unassembled WGS sequence"/>
</dbReference>
<dbReference type="InterPro" id="IPR036872">
    <property type="entry name" value="CH_dom_sf"/>
</dbReference>
<dbReference type="AlphaFoldDB" id="A0A183SHP7"/>
<dbReference type="OrthoDB" id="10017054at2759"/>
<evidence type="ECO:0000259" key="3">
    <source>
        <dbReference type="PROSITE" id="PS50021"/>
    </source>
</evidence>
<evidence type="ECO:0000256" key="2">
    <source>
        <dbReference type="ARBA" id="ARBA00023203"/>
    </source>
</evidence>
<dbReference type="STRING" id="70667.A0A183SHP7"/>
<dbReference type="EMBL" id="UYSU01032641">
    <property type="protein sequence ID" value="VDL90130.1"/>
    <property type="molecule type" value="Genomic_DNA"/>
</dbReference>
<reference evidence="4 5" key="2">
    <citation type="submission" date="2018-11" db="EMBL/GenBank/DDBJ databases">
        <authorList>
            <consortium name="Pathogen Informatics"/>
        </authorList>
    </citation>
    <scope>NUCLEOTIDE SEQUENCE [LARGE SCALE GENOMIC DNA]</scope>
    <source>
        <strain evidence="4 5">NST_G2</strain>
    </source>
</reference>
<dbReference type="SUPFAM" id="SSF47576">
    <property type="entry name" value="Calponin-homology domain, CH-domain"/>
    <property type="match status" value="1"/>
</dbReference>